<evidence type="ECO:0000259" key="4">
    <source>
        <dbReference type="Pfam" id="PF14111"/>
    </source>
</evidence>
<dbReference type="Pfam" id="PF13456">
    <property type="entry name" value="RVT_3"/>
    <property type="match status" value="1"/>
</dbReference>
<comment type="caution">
    <text evidence="6">The sequence shown here is derived from an EMBL/GenBank/DDBJ whole genome shotgun (WGS) entry which is preliminary data.</text>
</comment>
<dbReference type="Pfam" id="PF14111">
    <property type="entry name" value="DUF4283"/>
    <property type="match status" value="1"/>
</dbReference>
<dbReference type="InterPro" id="IPR036691">
    <property type="entry name" value="Endo/exonu/phosph_ase_sf"/>
</dbReference>
<dbReference type="InterPro" id="IPR025558">
    <property type="entry name" value="DUF4283"/>
</dbReference>
<evidence type="ECO:0000259" key="2">
    <source>
        <dbReference type="Pfam" id="PF13456"/>
    </source>
</evidence>
<feature type="region of interest" description="Disordered" evidence="1">
    <location>
        <begin position="418"/>
        <end position="454"/>
    </location>
</feature>
<feature type="domain" description="RNase H type-1" evidence="2">
    <location>
        <begin position="985"/>
        <end position="1100"/>
    </location>
</feature>
<dbReference type="EMBL" id="JAAMPC010000011">
    <property type="protein sequence ID" value="KAG2282866.1"/>
    <property type="molecule type" value="Genomic_DNA"/>
</dbReference>
<dbReference type="InterPro" id="IPR040256">
    <property type="entry name" value="At4g02000-like"/>
</dbReference>
<dbReference type="InterPro" id="IPR026960">
    <property type="entry name" value="RVT-Znf"/>
</dbReference>
<dbReference type="AlphaFoldDB" id="A0A8X7R6R6"/>
<keyword evidence="7" id="KW-1185">Reference proteome</keyword>
<dbReference type="Proteomes" id="UP000886595">
    <property type="component" value="Unassembled WGS sequence"/>
</dbReference>
<sequence length="1134" mass="131535">MSHAMDKAMMALSLDEEDEPFDMPNLPQYKSCERNFRSLILRILNPDCQKMSGLIRDMPRKWQKQGRVRGIALSKERFQFIFDHEHDLLEVLEKGVHTFNEWALAIDQWVEYPPADYLQFVPIWIQIRNLPINYYTREAITALGERIFGDVKVVAFDPDKPQIQDYVRIQVRFDVSRPLWKSKIVNLPEGGSTVVYFNYERVKKQCYECQRLNHEKDVCPLLVRKRRDEATQRRERAIIDVNQNKALLAPDDPLFGVLSEEQVGFCKTTGRRKISPEVLDEMRRYLLMATEEDKVIRTDRVKSSVAEAKKDPLIQKTMLRLEIGIFFYFDLNAAAELMQERQGGDLKLMASAFKTGNVDKGLQHKEYLKQIKKREDLMRDVRTASADHHGASSSTDLIGLKDSPLRLDHNSTEYGHGYSVSKPFGVGQRKSNQRRRPYIKKRKEQKSGSTGILHEFYGEKEGDKRAGIGVNRKESWCVFGDFNDILHNGEKIGRVWRDDESFTPFNQMVNACKLVELQSHGNGFTWSGLRSKSWVHTRLERFFGNTAWFKKFPCSNQSFLDKRGSDHRPVLIHLIEPQDSYKGWFRFDRRLLEVDGVKVNVENAWFSAGTNGNASLSNRLKACRRSLSGLKKQRDGELYWWQKSKDKWLGVEVYSEADKGKVDVDFYVNLFRSSNPAPFTDWFQDLQPRVSTLMNRELTRPELLVQGLKVAVGNGSSLKVWTDPWLEDDDGISRPPLRKQRVLNVNLQVWSRRKLRELFVSRVMVTMEKNQPVISEHDSWVWRHTRSGLYSVKSGYELAFSMKNAELIRDQQALPSLNPLKDHVWNLMAPSKLKVFIWKALSGALSVLDGLRDRGMKCDLECQTCGESGESINHVLFSCTFARQVWAMTRFPSPPGGFDSNSIFTNVNYLISFWKAKKDVSEVTRIFPWVLWYLWKNWNNLLFEGALFESVQVCAKAEEEASLCVSGAWEPPPENFVKCNIGFKWEQKKKIAGAAWVVRDSRGTVLLHSRRFFGNVESKDDAQFLSVAWAIESMKSHRFRMVYFAVEGRMLVEAINKPSHWPSFKFKLLELRRILRGFLEWKMIAESYEANRGAHLIATSAMMDLQFQSYVARGQPFWCSDVFHNDDRNRFDVA</sequence>
<dbReference type="PANTHER" id="PTHR31286:SF178">
    <property type="entry name" value="DUF4283 DOMAIN-CONTAINING PROTEIN"/>
    <property type="match status" value="1"/>
</dbReference>
<evidence type="ECO:0000313" key="7">
    <source>
        <dbReference type="Proteomes" id="UP000886595"/>
    </source>
</evidence>
<evidence type="ECO:0000313" key="6">
    <source>
        <dbReference type="EMBL" id="KAG2282866.1"/>
    </source>
</evidence>
<dbReference type="GO" id="GO:0004523">
    <property type="term" value="F:RNA-DNA hybrid ribonuclease activity"/>
    <property type="evidence" value="ECO:0007669"/>
    <property type="project" value="InterPro"/>
</dbReference>
<dbReference type="Gene3D" id="3.60.10.10">
    <property type="entry name" value="Endonuclease/exonuclease/phosphatase"/>
    <property type="match status" value="1"/>
</dbReference>
<dbReference type="Pfam" id="PF14392">
    <property type="entry name" value="zf-CCHC_4"/>
    <property type="match status" value="1"/>
</dbReference>
<dbReference type="SUPFAM" id="SSF56219">
    <property type="entry name" value="DNase I-like"/>
    <property type="match status" value="1"/>
</dbReference>
<feature type="domain" description="Reverse transcriptase zinc-binding" evidence="3">
    <location>
        <begin position="790"/>
        <end position="886"/>
    </location>
</feature>
<dbReference type="InterPro" id="IPR002156">
    <property type="entry name" value="RNaseH_domain"/>
</dbReference>
<dbReference type="OrthoDB" id="914203at2759"/>
<feature type="compositionally biased region" description="Basic residues" evidence="1">
    <location>
        <begin position="431"/>
        <end position="444"/>
    </location>
</feature>
<dbReference type="PANTHER" id="PTHR31286">
    <property type="entry name" value="GLYCINE-RICH CELL WALL STRUCTURAL PROTEIN 1.8-LIKE"/>
    <property type="match status" value="1"/>
</dbReference>
<gene>
    <name evidence="6" type="ORF">Bca52824_054086</name>
</gene>
<dbReference type="InterPro" id="IPR025836">
    <property type="entry name" value="Zn_knuckle_CX2CX4HX4C"/>
</dbReference>
<proteinExistence type="predicted"/>
<reference evidence="6 7" key="1">
    <citation type="submission" date="2020-02" db="EMBL/GenBank/DDBJ databases">
        <authorList>
            <person name="Ma Q."/>
            <person name="Huang Y."/>
            <person name="Song X."/>
            <person name="Pei D."/>
        </authorList>
    </citation>
    <scope>NUCLEOTIDE SEQUENCE [LARGE SCALE GENOMIC DNA]</scope>
    <source>
        <strain evidence="6">Sxm20200214</strain>
        <tissue evidence="6">Leaf</tissue>
    </source>
</reference>
<evidence type="ECO:0000259" key="5">
    <source>
        <dbReference type="Pfam" id="PF14392"/>
    </source>
</evidence>
<feature type="domain" description="Zinc knuckle CX2CX4HX4C" evidence="5">
    <location>
        <begin position="173"/>
        <end position="220"/>
    </location>
</feature>
<name>A0A8X7R6R6_BRACI</name>
<protein>
    <submittedName>
        <fullName evidence="6">Uncharacterized protein</fullName>
    </submittedName>
</protein>
<accession>A0A8X7R6R6</accession>
<evidence type="ECO:0000256" key="1">
    <source>
        <dbReference type="SAM" id="MobiDB-lite"/>
    </source>
</evidence>
<dbReference type="GO" id="GO:0003676">
    <property type="term" value="F:nucleic acid binding"/>
    <property type="evidence" value="ECO:0007669"/>
    <property type="project" value="InterPro"/>
</dbReference>
<evidence type="ECO:0000259" key="3">
    <source>
        <dbReference type="Pfam" id="PF13966"/>
    </source>
</evidence>
<organism evidence="6 7">
    <name type="scientific">Brassica carinata</name>
    <name type="common">Ethiopian mustard</name>
    <name type="synonym">Abyssinian cabbage</name>
    <dbReference type="NCBI Taxonomy" id="52824"/>
    <lineage>
        <taxon>Eukaryota</taxon>
        <taxon>Viridiplantae</taxon>
        <taxon>Streptophyta</taxon>
        <taxon>Embryophyta</taxon>
        <taxon>Tracheophyta</taxon>
        <taxon>Spermatophyta</taxon>
        <taxon>Magnoliopsida</taxon>
        <taxon>eudicotyledons</taxon>
        <taxon>Gunneridae</taxon>
        <taxon>Pentapetalae</taxon>
        <taxon>rosids</taxon>
        <taxon>malvids</taxon>
        <taxon>Brassicales</taxon>
        <taxon>Brassicaceae</taxon>
        <taxon>Brassiceae</taxon>
        <taxon>Brassica</taxon>
    </lineage>
</organism>
<dbReference type="Pfam" id="PF13966">
    <property type="entry name" value="zf-RVT"/>
    <property type="match status" value="1"/>
</dbReference>
<feature type="domain" description="DUF4283" evidence="4">
    <location>
        <begin position="33"/>
        <end position="111"/>
    </location>
</feature>